<dbReference type="EMBL" id="RRCF01000001">
    <property type="protein sequence ID" value="RRJ23468.1"/>
    <property type="molecule type" value="Genomic_DNA"/>
</dbReference>
<protein>
    <submittedName>
        <fullName evidence="1">ABC transporter</fullName>
    </submittedName>
</protein>
<evidence type="ECO:0000313" key="1">
    <source>
        <dbReference type="EMBL" id="RRJ23468.1"/>
    </source>
</evidence>
<dbReference type="Proteomes" id="UP000276260">
    <property type="component" value="Unassembled WGS sequence"/>
</dbReference>
<dbReference type="AlphaFoldDB" id="A0A3P3QRV1"/>
<reference evidence="1 2" key="1">
    <citation type="submission" date="2018-11" db="EMBL/GenBank/DDBJ databases">
        <title>Draft genome analysis of Rheinheimera mesophila isolated from an industrial waste site.</title>
        <authorList>
            <person name="Yu Q."/>
            <person name="Qi Y."/>
            <person name="Zhang H."/>
            <person name="Lu Y."/>
            <person name="Pu J."/>
        </authorList>
    </citation>
    <scope>NUCLEOTIDE SEQUENCE [LARGE SCALE GENOMIC DNA]</scope>
    <source>
        <strain evidence="1 2">IITR13</strain>
    </source>
</reference>
<proteinExistence type="predicted"/>
<dbReference type="Gene3D" id="3.40.190.10">
    <property type="entry name" value="Periplasmic binding protein-like II"/>
    <property type="match status" value="2"/>
</dbReference>
<dbReference type="RefSeq" id="WP_046519979.1">
    <property type="nucleotide sequence ID" value="NZ_LAVS01000021.1"/>
</dbReference>
<evidence type="ECO:0000313" key="2">
    <source>
        <dbReference type="Proteomes" id="UP000276260"/>
    </source>
</evidence>
<gene>
    <name evidence="1" type="ORF">EIK76_05215</name>
</gene>
<organism evidence="1 2">
    <name type="scientific">Rheinheimera mesophila</name>
    <dbReference type="NCBI Taxonomy" id="1547515"/>
    <lineage>
        <taxon>Bacteria</taxon>
        <taxon>Pseudomonadati</taxon>
        <taxon>Pseudomonadota</taxon>
        <taxon>Gammaproteobacteria</taxon>
        <taxon>Chromatiales</taxon>
        <taxon>Chromatiaceae</taxon>
        <taxon>Rheinheimera</taxon>
    </lineage>
</organism>
<keyword evidence="2" id="KW-1185">Reference proteome</keyword>
<dbReference type="SUPFAM" id="SSF53850">
    <property type="entry name" value="Periplasmic binding protein-like II"/>
    <property type="match status" value="1"/>
</dbReference>
<dbReference type="OrthoDB" id="5296159at2"/>
<name>A0A3P3QRV1_9GAMM</name>
<sequence>MKNWLFLLWAVPASVLGAVAEPVRLASLDWPPYTGHQLEQQGETSVLLRRVFKAMQLEVHTEFLPWSRAIRASESPGAIYAGYFPEYQTAHPGFILSDSLGSSELGFVESTAKPLGSLSAVLLPKFQLGVVQDYVNLTLVDQMIARGQLTPQLALSDRQNILKVALGRLDLAVIDRRVLAYLLEHDAEVKRLATGKVQFNASLTELKSLHLALRREPAHQLLIEKFNEHLQKIKDQSVVND</sequence>
<comment type="caution">
    <text evidence="1">The sequence shown here is derived from an EMBL/GenBank/DDBJ whole genome shotgun (WGS) entry which is preliminary data.</text>
</comment>
<accession>A0A3P3QRV1</accession>